<gene>
    <name evidence="1" type="ORF">E0W60_06170</name>
</gene>
<accession>A0A4P7LE73</accession>
<sequence length="477" mass="53077">MPAALECGGPVEGLVWRRWDESGFVFVQQQLIAERLVKQGDTYALYHLEVFFHNLLAMAQRCQRSARQAQLAGLVASTYAQLAPAPGDQPGRAWICRGGPECSHSIRLRNTEVLLNSTQFLAFASSLANGMSREVRTGAPNDFVEQTARIAREHLERWNTPAAQDALRKRIAARPEDVKNTSSELFLTDKELWQIAIYADLAGMLAARPRLAQAVGLNDGSIATMKAHLDLLLRLVAARTTVQALPDPEGKTGKGIRVADLDAGFWRLYDTNRYASYTGRDKPVVCKRDPARPELVTAQTHIPAERFAPVANIGWDISHARRLVHFFDAIERNRAAMVQVYGIDPASLPSQDTMAAFARQFSLRVWNQDRARPLFANYFSGANGWYRVNYDNGTGSCAEGYPPYGLSESFPTGGYATWPAMHALGVRLYDITQSSRKEDRDFVAAHYPGFARQPGDSGRMLAEMMFWPTLVRRGGAR</sequence>
<protein>
    <submittedName>
        <fullName evidence="1">Uncharacterized protein</fullName>
    </submittedName>
</protein>
<evidence type="ECO:0000313" key="1">
    <source>
        <dbReference type="EMBL" id="QBY50757.1"/>
    </source>
</evidence>
<proteinExistence type="predicted"/>
<organism evidence="1 2">
    <name type="scientific">Cupriavidus oxalaticus</name>
    <dbReference type="NCBI Taxonomy" id="96344"/>
    <lineage>
        <taxon>Bacteria</taxon>
        <taxon>Pseudomonadati</taxon>
        <taxon>Pseudomonadota</taxon>
        <taxon>Betaproteobacteria</taxon>
        <taxon>Burkholderiales</taxon>
        <taxon>Burkholderiaceae</taxon>
        <taxon>Cupriavidus</taxon>
    </lineage>
</organism>
<dbReference type="OrthoDB" id="8770972at2"/>
<dbReference type="EMBL" id="CP038634">
    <property type="protein sequence ID" value="QBY50757.1"/>
    <property type="molecule type" value="Genomic_DNA"/>
</dbReference>
<dbReference type="KEGG" id="cox:E0W60_06170"/>
<evidence type="ECO:0000313" key="2">
    <source>
        <dbReference type="Proteomes" id="UP000295294"/>
    </source>
</evidence>
<dbReference type="Proteomes" id="UP000295294">
    <property type="component" value="Chromosome 1"/>
</dbReference>
<dbReference type="RefSeq" id="WP_135703367.1">
    <property type="nucleotide sequence ID" value="NZ_CP038634.1"/>
</dbReference>
<dbReference type="AlphaFoldDB" id="A0A4P7LE73"/>
<reference evidence="1 2" key="1">
    <citation type="submission" date="2019-03" db="EMBL/GenBank/DDBJ databases">
        <title>Efficiently degradation of phenoxyalkanoic acid herbicides by Cupriavidus oxalaticus strain X32.</title>
        <authorList>
            <person name="Sheng X."/>
        </authorList>
    </citation>
    <scope>NUCLEOTIDE SEQUENCE [LARGE SCALE GENOMIC DNA]</scope>
    <source>
        <strain evidence="1 2">X32</strain>
    </source>
</reference>
<name>A0A4P7LE73_9BURK</name>